<protein>
    <submittedName>
        <fullName evidence="11">(African queen) hypothetical protein</fullName>
    </submittedName>
</protein>
<evidence type="ECO:0000256" key="4">
    <source>
        <dbReference type="ARBA" id="ARBA00022692"/>
    </source>
</evidence>
<dbReference type="InterPro" id="IPR023395">
    <property type="entry name" value="MCP_dom_sf"/>
</dbReference>
<dbReference type="SUPFAM" id="SSF103506">
    <property type="entry name" value="Mitochondrial carrier"/>
    <property type="match status" value="1"/>
</dbReference>
<dbReference type="EMBL" id="CAKASE010000052">
    <property type="protein sequence ID" value="CAG9564943.1"/>
    <property type="molecule type" value="Genomic_DNA"/>
</dbReference>
<evidence type="ECO:0000313" key="11">
    <source>
        <dbReference type="EMBL" id="CAG9564943.1"/>
    </source>
</evidence>
<evidence type="ECO:0000256" key="7">
    <source>
        <dbReference type="ARBA" id="ARBA00023128"/>
    </source>
</evidence>
<keyword evidence="12" id="KW-1185">Reference proteome</keyword>
<dbReference type="AlphaFoldDB" id="A0A8J2QS41"/>
<comment type="caution">
    <text evidence="11">The sequence shown here is derived from an EMBL/GenBank/DDBJ whole genome shotgun (WGS) entry which is preliminary data.</text>
</comment>
<accession>A0A8J2QS41</accession>
<dbReference type="InterPro" id="IPR018108">
    <property type="entry name" value="MCP_transmembrane"/>
</dbReference>
<comment type="similarity">
    <text evidence="2 10">Belongs to the mitochondrial carrier (TC 2.A.29) family.</text>
</comment>
<evidence type="ECO:0000256" key="5">
    <source>
        <dbReference type="ARBA" id="ARBA00022737"/>
    </source>
</evidence>
<dbReference type="Gene3D" id="1.50.40.10">
    <property type="entry name" value="Mitochondrial carrier domain"/>
    <property type="match status" value="1"/>
</dbReference>
<evidence type="ECO:0000256" key="1">
    <source>
        <dbReference type="ARBA" id="ARBA00004448"/>
    </source>
</evidence>
<dbReference type="OrthoDB" id="270584at2759"/>
<evidence type="ECO:0000313" key="12">
    <source>
        <dbReference type="Proteomes" id="UP000789524"/>
    </source>
</evidence>
<comment type="subcellular location">
    <subcellularLocation>
        <location evidence="1">Mitochondrion inner membrane</location>
        <topology evidence="1">Multi-pass membrane protein</topology>
    </subcellularLocation>
</comment>
<sequence>MALTMEQKNNLDFILKNLLAGGVAGMCAKTTVAPLDRIKILLQAQSSHYKHHGVFGGLMAIVKQESLIALYKGNGAQMVRIFPYAATQFTSFEIYKRYLSGLSVPLVQHGDKFVAGAGAGVTAVTLTYPLDTIRARLAFQVTGEHRYNGIVDAATTIFKTEGGILALYRGFVPTMVGMVPYAGFSFYCFESLKFLCMKYLPSSLCKKCDRNTGGLVLTIPGKLVCGGLAGAVAQSVSYPLDVTRRRMQLACMTPDTAKFGTGMIKTLTLIYRENGIVKGLYRGMTVNYIRAIPMVATSFSTYELMKQLLHLDTGMKIS</sequence>
<feature type="repeat" description="Solcar" evidence="9">
    <location>
        <begin position="221"/>
        <end position="308"/>
    </location>
</feature>
<dbReference type="InterPro" id="IPR002067">
    <property type="entry name" value="MCP"/>
</dbReference>
<name>A0A8J2QS41_9NEOP</name>
<evidence type="ECO:0000256" key="9">
    <source>
        <dbReference type="PROSITE-ProRule" id="PRU00282"/>
    </source>
</evidence>
<dbReference type="PROSITE" id="PS50920">
    <property type="entry name" value="SOLCAR"/>
    <property type="match status" value="3"/>
</dbReference>
<feature type="repeat" description="Solcar" evidence="9">
    <location>
        <begin position="12"/>
        <end position="98"/>
    </location>
</feature>
<keyword evidence="6" id="KW-0999">Mitochondrion inner membrane</keyword>
<feature type="repeat" description="Solcar" evidence="9">
    <location>
        <begin position="107"/>
        <end position="195"/>
    </location>
</feature>
<dbReference type="PRINTS" id="PR00926">
    <property type="entry name" value="MITOCARRIER"/>
</dbReference>
<dbReference type="PANTHER" id="PTHR24089">
    <property type="entry name" value="SOLUTE CARRIER FAMILY 25"/>
    <property type="match status" value="1"/>
</dbReference>
<evidence type="ECO:0000256" key="2">
    <source>
        <dbReference type="ARBA" id="ARBA00006375"/>
    </source>
</evidence>
<evidence type="ECO:0000256" key="8">
    <source>
        <dbReference type="ARBA" id="ARBA00023136"/>
    </source>
</evidence>
<dbReference type="Pfam" id="PF00153">
    <property type="entry name" value="Mito_carr"/>
    <property type="match status" value="3"/>
</dbReference>
<dbReference type="GO" id="GO:0055085">
    <property type="term" value="P:transmembrane transport"/>
    <property type="evidence" value="ECO:0007669"/>
    <property type="project" value="InterPro"/>
</dbReference>
<evidence type="ECO:0000256" key="10">
    <source>
        <dbReference type="RuleBase" id="RU000488"/>
    </source>
</evidence>
<keyword evidence="7" id="KW-0496">Mitochondrion</keyword>
<dbReference type="Proteomes" id="UP000789524">
    <property type="component" value="Unassembled WGS sequence"/>
</dbReference>
<keyword evidence="8 9" id="KW-0472">Membrane</keyword>
<evidence type="ECO:0000256" key="6">
    <source>
        <dbReference type="ARBA" id="ARBA00022792"/>
    </source>
</evidence>
<keyword evidence="5" id="KW-0677">Repeat</keyword>
<organism evidence="11 12">
    <name type="scientific">Danaus chrysippus</name>
    <name type="common">African queen</name>
    <dbReference type="NCBI Taxonomy" id="151541"/>
    <lineage>
        <taxon>Eukaryota</taxon>
        <taxon>Metazoa</taxon>
        <taxon>Ecdysozoa</taxon>
        <taxon>Arthropoda</taxon>
        <taxon>Hexapoda</taxon>
        <taxon>Insecta</taxon>
        <taxon>Pterygota</taxon>
        <taxon>Neoptera</taxon>
        <taxon>Endopterygota</taxon>
        <taxon>Lepidoptera</taxon>
        <taxon>Glossata</taxon>
        <taxon>Ditrysia</taxon>
        <taxon>Papilionoidea</taxon>
        <taxon>Nymphalidae</taxon>
        <taxon>Danainae</taxon>
        <taxon>Danaini</taxon>
        <taxon>Danaina</taxon>
        <taxon>Danaus</taxon>
        <taxon>Anosia</taxon>
    </lineage>
</organism>
<keyword evidence="4 9" id="KW-0812">Transmembrane</keyword>
<evidence type="ECO:0000256" key="3">
    <source>
        <dbReference type="ARBA" id="ARBA00022448"/>
    </source>
</evidence>
<dbReference type="InterPro" id="IPR002167">
    <property type="entry name" value="GDC-like"/>
</dbReference>
<proteinExistence type="inferred from homology"/>
<dbReference type="PRINTS" id="PR00928">
    <property type="entry name" value="GRAVESDC"/>
</dbReference>
<dbReference type="GO" id="GO:0005743">
    <property type="term" value="C:mitochondrial inner membrane"/>
    <property type="evidence" value="ECO:0007669"/>
    <property type="project" value="UniProtKB-SubCell"/>
</dbReference>
<keyword evidence="3 10" id="KW-0813">Transport</keyword>
<reference evidence="11" key="1">
    <citation type="submission" date="2021-09" db="EMBL/GenBank/DDBJ databases">
        <authorList>
            <person name="Martin H S."/>
        </authorList>
    </citation>
    <scope>NUCLEOTIDE SEQUENCE</scope>
</reference>
<gene>
    <name evidence="11" type="ORF">DCHRY22_LOCUS5863</name>
</gene>